<evidence type="ECO:0008006" key="17">
    <source>
        <dbReference type="Google" id="ProtNLM"/>
    </source>
</evidence>
<evidence type="ECO:0000256" key="10">
    <source>
        <dbReference type="RuleBase" id="RU000492"/>
    </source>
</evidence>
<dbReference type="InterPro" id="IPR001650">
    <property type="entry name" value="Helicase_C-like"/>
</dbReference>
<dbReference type="PROSITE" id="PS00039">
    <property type="entry name" value="DEAD_ATP_HELICASE"/>
    <property type="match status" value="1"/>
</dbReference>
<feature type="compositionally biased region" description="Acidic residues" evidence="11">
    <location>
        <begin position="423"/>
        <end position="434"/>
    </location>
</feature>
<dbReference type="GO" id="GO:0005634">
    <property type="term" value="C:nucleus"/>
    <property type="evidence" value="ECO:0007669"/>
    <property type="project" value="UniProtKB-SubCell"/>
</dbReference>
<dbReference type="PROSITE" id="PS51192">
    <property type="entry name" value="HELICASE_ATP_BIND_1"/>
    <property type="match status" value="1"/>
</dbReference>
<evidence type="ECO:0000256" key="7">
    <source>
        <dbReference type="ARBA" id="ARBA00023242"/>
    </source>
</evidence>
<dbReference type="InterPro" id="IPR014001">
    <property type="entry name" value="Helicase_ATP-bd"/>
</dbReference>
<dbReference type="InterPro" id="IPR011545">
    <property type="entry name" value="DEAD/DEAH_box_helicase_dom"/>
</dbReference>
<keyword evidence="5 10" id="KW-0067">ATP-binding</keyword>
<dbReference type="GO" id="GO:0005524">
    <property type="term" value="F:ATP binding"/>
    <property type="evidence" value="ECO:0007669"/>
    <property type="project" value="UniProtKB-KW"/>
</dbReference>
<dbReference type="GO" id="GO:0016787">
    <property type="term" value="F:hydrolase activity"/>
    <property type="evidence" value="ECO:0007669"/>
    <property type="project" value="UniProtKB-KW"/>
</dbReference>
<evidence type="ECO:0000256" key="3">
    <source>
        <dbReference type="ARBA" id="ARBA00022801"/>
    </source>
</evidence>
<evidence type="ECO:0000256" key="8">
    <source>
        <dbReference type="ARBA" id="ARBA00024350"/>
    </source>
</evidence>
<keyword evidence="7" id="KW-0539">Nucleus</keyword>
<dbReference type="AlphaFoldDB" id="A0AAU9IX28"/>
<dbReference type="InterPro" id="IPR014014">
    <property type="entry name" value="RNA_helicase_DEAD_Q_motif"/>
</dbReference>
<evidence type="ECO:0000256" key="4">
    <source>
        <dbReference type="ARBA" id="ARBA00022806"/>
    </source>
</evidence>
<feature type="short sequence motif" description="Q motif" evidence="9">
    <location>
        <begin position="23"/>
        <end position="51"/>
    </location>
</feature>
<dbReference type="EMBL" id="CAJZBQ010000020">
    <property type="protein sequence ID" value="CAG9318228.1"/>
    <property type="molecule type" value="Genomic_DNA"/>
</dbReference>
<evidence type="ECO:0000256" key="9">
    <source>
        <dbReference type="PROSITE-ProRule" id="PRU00552"/>
    </source>
</evidence>
<dbReference type="Pfam" id="PF00270">
    <property type="entry name" value="DEAD"/>
    <property type="match status" value="1"/>
</dbReference>
<dbReference type="InterPro" id="IPR050079">
    <property type="entry name" value="DEAD_box_RNA_helicase"/>
</dbReference>
<keyword evidence="16" id="KW-1185">Reference proteome</keyword>
<dbReference type="SMART" id="SM00487">
    <property type="entry name" value="DEXDc"/>
    <property type="match status" value="1"/>
</dbReference>
<feature type="domain" description="Helicase ATP-binding" evidence="12">
    <location>
        <begin position="54"/>
        <end position="225"/>
    </location>
</feature>
<dbReference type="PANTHER" id="PTHR47959:SF24">
    <property type="entry name" value="ATP-DEPENDENT RNA HELICASE"/>
    <property type="match status" value="1"/>
</dbReference>
<evidence type="ECO:0000256" key="11">
    <source>
        <dbReference type="SAM" id="MobiDB-lite"/>
    </source>
</evidence>
<proteinExistence type="inferred from homology"/>
<keyword evidence="2 10" id="KW-0547">Nucleotide-binding</keyword>
<evidence type="ECO:0000256" key="1">
    <source>
        <dbReference type="ARBA" id="ARBA00004123"/>
    </source>
</evidence>
<dbReference type="Pfam" id="PF00271">
    <property type="entry name" value="Helicase_C"/>
    <property type="match status" value="1"/>
</dbReference>
<comment type="subcellular location">
    <subcellularLocation>
        <location evidence="1">Nucleus</location>
    </subcellularLocation>
</comment>
<evidence type="ECO:0000256" key="5">
    <source>
        <dbReference type="ARBA" id="ARBA00022840"/>
    </source>
</evidence>
<dbReference type="PROSITE" id="PS51194">
    <property type="entry name" value="HELICASE_CTER"/>
    <property type="match status" value="1"/>
</dbReference>
<evidence type="ECO:0000313" key="16">
    <source>
        <dbReference type="Proteomes" id="UP001162131"/>
    </source>
</evidence>
<feature type="compositionally biased region" description="Basic residues" evidence="11">
    <location>
        <begin position="438"/>
        <end position="453"/>
    </location>
</feature>
<name>A0AAU9IX28_9CILI</name>
<dbReference type="SUPFAM" id="SSF52540">
    <property type="entry name" value="P-loop containing nucleoside triphosphate hydrolases"/>
    <property type="match status" value="1"/>
</dbReference>
<reference evidence="15" key="1">
    <citation type="submission" date="2021-09" db="EMBL/GenBank/DDBJ databases">
        <authorList>
            <consortium name="AG Swart"/>
            <person name="Singh M."/>
            <person name="Singh A."/>
            <person name="Seah K."/>
            <person name="Emmerich C."/>
        </authorList>
    </citation>
    <scope>NUCLEOTIDE SEQUENCE</scope>
    <source>
        <strain evidence="15">ATCC30299</strain>
    </source>
</reference>
<feature type="domain" description="DEAD-box RNA helicase Q" evidence="14">
    <location>
        <begin position="23"/>
        <end position="51"/>
    </location>
</feature>
<evidence type="ECO:0000259" key="13">
    <source>
        <dbReference type="PROSITE" id="PS51194"/>
    </source>
</evidence>
<dbReference type="PROSITE" id="PS51195">
    <property type="entry name" value="Q_MOTIF"/>
    <property type="match status" value="1"/>
</dbReference>
<dbReference type="PANTHER" id="PTHR47959">
    <property type="entry name" value="ATP-DEPENDENT RNA HELICASE RHLE-RELATED"/>
    <property type="match status" value="1"/>
</dbReference>
<accession>A0AAU9IX28</accession>
<dbReference type="Proteomes" id="UP001162131">
    <property type="component" value="Unassembled WGS sequence"/>
</dbReference>
<dbReference type="CDD" id="cd18787">
    <property type="entry name" value="SF2_C_DEAD"/>
    <property type="match status" value="1"/>
</dbReference>
<keyword evidence="3 10" id="KW-0378">Hydrolase</keyword>
<dbReference type="InterPro" id="IPR044765">
    <property type="entry name" value="DDX47/Rrp3_DEADc"/>
</dbReference>
<evidence type="ECO:0000313" key="15">
    <source>
        <dbReference type="EMBL" id="CAG9318228.1"/>
    </source>
</evidence>
<dbReference type="GO" id="GO:0003724">
    <property type="term" value="F:RNA helicase activity"/>
    <property type="evidence" value="ECO:0007669"/>
    <property type="project" value="InterPro"/>
</dbReference>
<feature type="compositionally biased region" description="Basic and acidic residues" evidence="11">
    <location>
        <begin position="410"/>
        <end position="422"/>
    </location>
</feature>
<comment type="caution">
    <text evidence="15">The sequence shown here is derived from an EMBL/GenBank/DDBJ whole genome shotgun (WGS) entry which is preliminary data.</text>
</comment>
<dbReference type="InterPro" id="IPR000629">
    <property type="entry name" value="RNA-helicase_DEAD-box_CS"/>
</dbReference>
<organism evidence="15 16">
    <name type="scientific">Blepharisma stoltei</name>
    <dbReference type="NCBI Taxonomy" id="1481888"/>
    <lineage>
        <taxon>Eukaryota</taxon>
        <taxon>Sar</taxon>
        <taxon>Alveolata</taxon>
        <taxon>Ciliophora</taxon>
        <taxon>Postciliodesmatophora</taxon>
        <taxon>Heterotrichea</taxon>
        <taxon>Heterotrichida</taxon>
        <taxon>Blepharismidae</taxon>
        <taxon>Blepharisma</taxon>
    </lineage>
</organism>
<dbReference type="CDD" id="cd17954">
    <property type="entry name" value="DEADc_DDX47"/>
    <property type="match status" value="1"/>
</dbReference>
<feature type="domain" description="Helicase C-terminal" evidence="13">
    <location>
        <begin position="237"/>
        <end position="397"/>
    </location>
</feature>
<sequence>MPLYMEISNMDEAPIQEVTDENVTFKDLGVCDELCLSVERLNYRHPTQIQKESIPYALKGNDIIGLAVTGSGKTASFALPILQKLLDNPQSFFAIVLTPTRELAIQISEQFEAIGAFIHLKTAVLVGGLDLMQQALSLSKKPHVIIGTPGRVADHLQNTKGFNLNQVKFLVLDEADRLLNMDFEKEINLIVGALPAERSTFLFSATMTNKVQKLQRACLKRDAVRVQVSDKYQTVDTLTQEYLFVPAQYKDTYLYAILNQFMGNSVIIFTDTSASASKVSTILTKLGLKAIALFGKLSQDKRLEALNKFKAKGRNILVATDVASRGLDIPSVDLVINYDIPQQSKNYIHRVGRTARAGRSGRAISIVTQYDVQLFQRVESIINKKLSEFKIDQDSVLVNHEKVLSAQREALQDIKEQQHNNEDPEDEENQDEDGSGPKIRKKKKFNKRPVKRH</sequence>
<evidence type="ECO:0000256" key="6">
    <source>
        <dbReference type="ARBA" id="ARBA00022884"/>
    </source>
</evidence>
<dbReference type="GO" id="GO:0005829">
    <property type="term" value="C:cytosol"/>
    <property type="evidence" value="ECO:0007669"/>
    <property type="project" value="TreeGrafter"/>
</dbReference>
<dbReference type="Gene3D" id="3.40.50.300">
    <property type="entry name" value="P-loop containing nucleotide triphosphate hydrolases"/>
    <property type="match status" value="2"/>
</dbReference>
<dbReference type="SMART" id="SM00490">
    <property type="entry name" value="HELICc"/>
    <property type="match status" value="1"/>
</dbReference>
<keyword evidence="6" id="KW-0694">RNA-binding</keyword>
<dbReference type="GO" id="GO:0003723">
    <property type="term" value="F:RNA binding"/>
    <property type="evidence" value="ECO:0007669"/>
    <property type="project" value="UniProtKB-KW"/>
</dbReference>
<keyword evidence="4 10" id="KW-0347">Helicase</keyword>
<evidence type="ECO:0000256" key="2">
    <source>
        <dbReference type="ARBA" id="ARBA00022741"/>
    </source>
</evidence>
<feature type="region of interest" description="Disordered" evidence="11">
    <location>
        <begin position="409"/>
        <end position="453"/>
    </location>
</feature>
<evidence type="ECO:0000259" key="14">
    <source>
        <dbReference type="PROSITE" id="PS51195"/>
    </source>
</evidence>
<dbReference type="InterPro" id="IPR027417">
    <property type="entry name" value="P-loop_NTPase"/>
</dbReference>
<gene>
    <name evidence="15" type="ORF">BSTOLATCC_MIC20706</name>
</gene>
<evidence type="ECO:0000259" key="12">
    <source>
        <dbReference type="PROSITE" id="PS51192"/>
    </source>
</evidence>
<protein>
    <recommendedName>
        <fullName evidence="17">RNA helicase</fullName>
    </recommendedName>
</protein>
<comment type="similarity">
    <text evidence="8">Belongs to the DEAD box helicase family. DDX47/RRP3 subfamily.</text>
</comment>